<reference evidence="7 8" key="1">
    <citation type="submission" date="2024-09" db="EMBL/GenBank/DDBJ databases">
        <authorList>
            <person name="Sun Q."/>
            <person name="Mori K."/>
        </authorList>
    </citation>
    <scope>NUCLEOTIDE SEQUENCE [LARGE SCALE GENOMIC DNA]</scope>
    <source>
        <strain evidence="7 8">CGMCC 1.15906</strain>
    </source>
</reference>
<dbReference type="RefSeq" id="WP_380050918.1">
    <property type="nucleotide sequence ID" value="NZ_JBHLTC010000029.1"/>
</dbReference>
<comment type="caution">
    <text evidence="7">The sequence shown here is derived from an EMBL/GenBank/DDBJ whole genome shotgun (WGS) entry which is preliminary data.</text>
</comment>
<keyword evidence="3 5" id="KW-1133">Transmembrane helix</keyword>
<evidence type="ECO:0000256" key="3">
    <source>
        <dbReference type="ARBA" id="ARBA00022989"/>
    </source>
</evidence>
<comment type="subcellular location">
    <subcellularLocation>
        <location evidence="1">Membrane</location>
        <topology evidence="1">Multi-pass membrane protein</topology>
    </subcellularLocation>
</comment>
<evidence type="ECO:0000313" key="7">
    <source>
        <dbReference type="EMBL" id="MFC0626860.1"/>
    </source>
</evidence>
<evidence type="ECO:0000256" key="2">
    <source>
        <dbReference type="ARBA" id="ARBA00022692"/>
    </source>
</evidence>
<keyword evidence="2 5" id="KW-0812">Transmembrane</keyword>
<evidence type="ECO:0000256" key="1">
    <source>
        <dbReference type="ARBA" id="ARBA00004141"/>
    </source>
</evidence>
<feature type="domain" description="Sodium/calcium exchanger membrane region" evidence="6">
    <location>
        <begin position="33"/>
        <end position="182"/>
    </location>
</feature>
<organism evidence="7 8">
    <name type="scientific">Kribbella deserti</name>
    <dbReference type="NCBI Taxonomy" id="1926257"/>
    <lineage>
        <taxon>Bacteria</taxon>
        <taxon>Bacillati</taxon>
        <taxon>Actinomycetota</taxon>
        <taxon>Actinomycetes</taxon>
        <taxon>Propionibacteriales</taxon>
        <taxon>Kribbellaceae</taxon>
        <taxon>Kribbella</taxon>
    </lineage>
</organism>
<evidence type="ECO:0000256" key="5">
    <source>
        <dbReference type="SAM" id="Phobius"/>
    </source>
</evidence>
<dbReference type="InterPro" id="IPR044880">
    <property type="entry name" value="NCX_ion-bd_dom_sf"/>
</dbReference>
<evidence type="ECO:0000259" key="6">
    <source>
        <dbReference type="Pfam" id="PF01699"/>
    </source>
</evidence>
<feature type="transmembrane region" description="Helical" evidence="5">
    <location>
        <begin position="363"/>
        <end position="380"/>
    </location>
</feature>
<feature type="transmembrane region" description="Helical" evidence="5">
    <location>
        <begin position="32"/>
        <end position="51"/>
    </location>
</feature>
<name>A0ABV6QQQ7_9ACTN</name>
<protein>
    <submittedName>
        <fullName evidence="7">Sodium:proton exchanger</fullName>
    </submittedName>
</protein>
<dbReference type="InterPro" id="IPR004837">
    <property type="entry name" value="NaCa_Exmemb"/>
</dbReference>
<feature type="transmembrane region" description="Helical" evidence="5">
    <location>
        <begin position="212"/>
        <end position="232"/>
    </location>
</feature>
<feature type="transmembrane region" description="Helical" evidence="5">
    <location>
        <begin position="290"/>
        <end position="308"/>
    </location>
</feature>
<dbReference type="Proteomes" id="UP001589890">
    <property type="component" value="Unassembled WGS sequence"/>
</dbReference>
<evidence type="ECO:0000256" key="4">
    <source>
        <dbReference type="ARBA" id="ARBA00023136"/>
    </source>
</evidence>
<dbReference type="EMBL" id="JBHLTC010000029">
    <property type="protein sequence ID" value="MFC0626860.1"/>
    <property type="molecule type" value="Genomic_DNA"/>
</dbReference>
<dbReference type="Pfam" id="PF01699">
    <property type="entry name" value="Na_Ca_ex"/>
    <property type="match status" value="2"/>
</dbReference>
<feature type="transmembrane region" description="Helical" evidence="5">
    <location>
        <begin position="104"/>
        <end position="124"/>
    </location>
</feature>
<keyword evidence="4 5" id="KW-0472">Membrane</keyword>
<feature type="transmembrane region" description="Helical" evidence="5">
    <location>
        <begin position="145"/>
        <end position="160"/>
    </location>
</feature>
<accession>A0ABV6QQQ7</accession>
<evidence type="ECO:0000313" key="8">
    <source>
        <dbReference type="Proteomes" id="UP001589890"/>
    </source>
</evidence>
<dbReference type="Gene3D" id="1.20.1420.30">
    <property type="entry name" value="NCX, central ion-binding region"/>
    <property type="match status" value="1"/>
</dbReference>
<feature type="domain" description="Sodium/calcium exchanger membrane region" evidence="6">
    <location>
        <begin position="213"/>
        <end position="354"/>
    </location>
</feature>
<feature type="transmembrane region" description="Helical" evidence="5">
    <location>
        <begin position="166"/>
        <end position="184"/>
    </location>
</feature>
<feature type="transmembrane region" description="Helical" evidence="5">
    <location>
        <begin position="63"/>
        <end position="84"/>
    </location>
</feature>
<gene>
    <name evidence="7" type="ORF">ACFFGN_22460</name>
</gene>
<proteinExistence type="predicted"/>
<keyword evidence="8" id="KW-1185">Reference proteome</keyword>
<sequence>MFRAFRPVALCLALAIPAVVLRLTGLHPAPAISLAVFGLGVVAASFVLAWAAEAAEVDISGGLAIAVLALIAVLPEYAVDLYFAHTAGSNPEYVAYAAANMTGSNRLLLGLGWSVVVLVSLFIASKRSGRTVRALVLDSGYRRELGFLAIAAVVAFAIPISGQIHLVLGIGLLAFFAFYLWRAAMSGDDDEPELVGPAARIGALATAQRRTLVIGMFISAAAIILACAEPFAESLVASGRVLGVDEFLLVQWLAPLASETPEFLVAILFAWRGKGAAAIGLLISAKVNQWTLLVGSLPVAYGIGGGPAALQLDSRQTEEFLLTATQTLLGIAVLLALRFPRWAAWTLLGLFAVQFAVPGQTGRYVLCGIYLVLAIGAFVHNRHHIIPTLLAPFRREPAVAPAPAEQHQLV</sequence>